<dbReference type="Proteomes" id="UP001499979">
    <property type="component" value="Unassembled WGS sequence"/>
</dbReference>
<feature type="compositionally biased region" description="Acidic residues" evidence="1">
    <location>
        <begin position="44"/>
        <end position="72"/>
    </location>
</feature>
<dbReference type="EMBL" id="BAAAJE010000006">
    <property type="protein sequence ID" value="GAA1138398.1"/>
    <property type="molecule type" value="Genomic_DNA"/>
</dbReference>
<evidence type="ECO:0000313" key="3">
    <source>
        <dbReference type="Proteomes" id="UP001499979"/>
    </source>
</evidence>
<feature type="region of interest" description="Disordered" evidence="1">
    <location>
        <begin position="31"/>
        <end position="73"/>
    </location>
</feature>
<accession>A0ABN1UDF0</accession>
<gene>
    <name evidence="2" type="ORF">GCM10009606_17750</name>
</gene>
<reference evidence="2 3" key="1">
    <citation type="journal article" date="2019" name="Int. J. Syst. Evol. Microbiol.">
        <title>The Global Catalogue of Microorganisms (GCM) 10K type strain sequencing project: providing services to taxonomists for standard genome sequencing and annotation.</title>
        <authorList>
            <consortium name="The Broad Institute Genomics Platform"/>
            <consortium name="The Broad Institute Genome Sequencing Center for Infectious Disease"/>
            <person name="Wu L."/>
            <person name="Ma J."/>
        </authorList>
    </citation>
    <scope>NUCLEOTIDE SEQUENCE [LARGE SCALE GENOMIC DNA]</scope>
    <source>
        <strain evidence="2 3">JCM 11813</strain>
    </source>
</reference>
<keyword evidence="3" id="KW-1185">Reference proteome</keyword>
<protein>
    <submittedName>
        <fullName evidence="2">Uncharacterized protein</fullName>
    </submittedName>
</protein>
<proteinExistence type="predicted"/>
<comment type="caution">
    <text evidence="2">The sequence shown here is derived from an EMBL/GenBank/DDBJ whole genome shotgun (WGS) entry which is preliminary data.</text>
</comment>
<evidence type="ECO:0000256" key="1">
    <source>
        <dbReference type="SAM" id="MobiDB-lite"/>
    </source>
</evidence>
<dbReference type="RefSeq" id="WP_343907139.1">
    <property type="nucleotide sequence ID" value="NZ_BAAAJE010000006.1"/>
</dbReference>
<sequence length="111" mass="11941">MTQKLTTFVHVVNPDTLENVVLEPGQTVPSWAKDQVTNPKAFEATDDEPTAAADETTDTSESDYDPASDDVDGVNNYLANADEDEVQRVLAAEAAGKNRKGIVEGPYAEVD</sequence>
<organism evidence="2 3">
    <name type="scientific">Nocardioides aquiterrae</name>
    <dbReference type="NCBI Taxonomy" id="203799"/>
    <lineage>
        <taxon>Bacteria</taxon>
        <taxon>Bacillati</taxon>
        <taxon>Actinomycetota</taxon>
        <taxon>Actinomycetes</taxon>
        <taxon>Propionibacteriales</taxon>
        <taxon>Nocardioidaceae</taxon>
        <taxon>Nocardioides</taxon>
    </lineage>
</organism>
<name>A0ABN1UDF0_9ACTN</name>
<evidence type="ECO:0000313" key="2">
    <source>
        <dbReference type="EMBL" id="GAA1138398.1"/>
    </source>
</evidence>